<feature type="region of interest" description="Disordered" evidence="2">
    <location>
        <begin position="631"/>
        <end position="676"/>
    </location>
</feature>
<dbReference type="InterPro" id="IPR010090">
    <property type="entry name" value="Phage_tape_meas"/>
</dbReference>
<protein>
    <submittedName>
        <fullName evidence="4">Phage tail tape measure protein</fullName>
    </submittedName>
</protein>
<evidence type="ECO:0000256" key="2">
    <source>
        <dbReference type="SAM" id="MobiDB-lite"/>
    </source>
</evidence>
<dbReference type="PANTHER" id="PTHR37813">
    <property type="entry name" value="FELS-2 PROPHAGE PROTEIN"/>
    <property type="match status" value="1"/>
</dbReference>
<evidence type="ECO:0000256" key="1">
    <source>
        <dbReference type="ARBA" id="ARBA00022612"/>
    </source>
</evidence>
<feature type="compositionally biased region" description="Acidic residues" evidence="2">
    <location>
        <begin position="582"/>
        <end position="596"/>
    </location>
</feature>
<accession>A0A9Q5B4F0</accession>
<organism evidence="4 5">
    <name type="scientific">Pseudomonas fragi</name>
    <dbReference type="NCBI Taxonomy" id="296"/>
    <lineage>
        <taxon>Bacteria</taxon>
        <taxon>Pseudomonadati</taxon>
        <taxon>Pseudomonadota</taxon>
        <taxon>Gammaproteobacteria</taxon>
        <taxon>Pseudomonadales</taxon>
        <taxon>Pseudomonadaceae</taxon>
        <taxon>Pseudomonas</taxon>
    </lineage>
</organism>
<feature type="compositionally biased region" description="Pro residues" evidence="2">
    <location>
        <begin position="660"/>
        <end position="676"/>
    </location>
</feature>
<evidence type="ECO:0000313" key="4">
    <source>
        <dbReference type="EMBL" id="NNB51417.1"/>
    </source>
</evidence>
<gene>
    <name evidence="4" type="ORF">HBN89_19400</name>
</gene>
<keyword evidence="1" id="KW-1188">Viral release from host cell</keyword>
<comment type="caution">
    <text evidence="4">The sequence shown here is derived from an EMBL/GenBank/DDBJ whole genome shotgun (WGS) entry which is preliminary data.</text>
</comment>
<dbReference type="PANTHER" id="PTHR37813:SF1">
    <property type="entry name" value="FELS-2 PROPHAGE PROTEIN"/>
    <property type="match status" value="1"/>
</dbReference>
<dbReference type="EMBL" id="JAAQYX010000031">
    <property type="protein sequence ID" value="NNB51417.1"/>
    <property type="molecule type" value="Genomic_DNA"/>
</dbReference>
<reference evidence="4 5" key="1">
    <citation type="journal article" date="2020" name="Front. Microbiol.">
        <title>Genetic Organization of the aprX-lipA2 Operon Affects the Proteolytic Potential of Pseudomonas Species in Milk.</title>
        <authorList>
            <person name="Maier C."/>
            <person name="Huptas C."/>
            <person name="von Neubeck M."/>
            <person name="Scherer S."/>
            <person name="Wenning M."/>
            <person name="Lucking G."/>
        </authorList>
    </citation>
    <scope>NUCLEOTIDE SEQUENCE [LARGE SCALE GENOMIC DNA]</scope>
    <source>
        <strain evidence="4 5">WS 5094</strain>
    </source>
</reference>
<feature type="domain" description="Phage tail tape measure protein" evidence="3">
    <location>
        <begin position="172"/>
        <end position="373"/>
    </location>
</feature>
<feature type="region of interest" description="Disordered" evidence="2">
    <location>
        <begin position="577"/>
        <end position="597"/>
    </location>
</feature>
<dbReference type="RefSeq" id="WP_169907796.1">
    <property type="nucleotide sequence ID" value="NZ_JAAQYX010000031.1"/>
</dbReference>
<name>A0A9Q5B4F0_PSEFR</name>
<feature type="compositionally biased region" description="Basic residues" evidence="2">
    <location>
        <begin position="643"/>
        <end position="657"/>
    </location>
</feature>
<dbReference type="AlphaFoldDB" id="A0A9Q5B4F0"/>
<evidence type="ECO:0000313" key="5">
    <source>
        <dbReference type="Proteomes" id="UP000564604"/>
    </source>
</evidence>
<evidence type="ECO:0000259" key="3">
    <source>
        <dbReference type="Pfam" id="PF10145"/>
    </source>
</evidence>
<proteinExistence type="predicted"/>
<dbReference type="Proteomes" id="UP000564604">
    <property type="component" value="Unassembled WGS sequence"/>
</dbReference>
<sequence length="898" mass="93276">MANKLALGLVIGGAVSSTVGSAFKEVEGRIKKLEAAGAKARVMQRQIGDTIRLRNEWKKAHDTGAAGASTLLNKLNANLDSLRKQGIEVGRLDRAYQMLGRTARQADLKAKGHAQINEGRASVKSTLGRAAVGTAALAIPTKVSADYNAIIRDIAIKAGVANAPQEQQMSRTIITTSRDTGLARNEVANVVNELVGAGMDLAKALEYAPVAAKFVVGQGSGSAETAKMINALGQNAKITDAKEMQQALEAIAFQGQAGSFEASDMARWFPELLANMGKLGITGMDAVTQLGAMLQVQMKTAGGADEAANNIKNWMDKIGSSQTVDAYSKAGIDYEGSMRTGLQEGMSTLESSMALAKKYIEQTDPKRAAKMAEATARISKEADPQKAKSMMASLEQALRTGDIFADMQVKAALTAYMQNKELYGQLKRESRDASGILDKNLSERRESSSQKWAEMAQSMDDAMRSVGDAIRPITDGVAEGLTSVAKGITSLSDRTPGLAMGLTVLAGGALTLQGLWGSLKIGKGLFNLARGAMGGRDGKGVQKVFVTNAGDGDDKEEGKDSKVLALAEIGLKALGGKKEGGEAESGEGGESTDFDPIETGLKVLDVFREAKNDEDGGDDSGPQKVFVVNAAAMGGGGGGGGQGRRRRGSNRNTRRRGGGPPRPPRPPVPPVPPVPPSRLGRVMGFASKVGKVGKLIPGATLLDGGMRALDTFKNADTQEAKAQGYGAAAGNVAGALAGAAAGAAIGSVVPVLGTAIGGVIGGILGSMGGESIGAKLGKSWFGSDDEKPVSLLAQPAGRQSVIPGLPGAMRLGDVAQSLANATPQGPLAIAPTVKPVLKVEPPKIDQKIDINAALSVTVQGDAKDPAALARELQPHLQRQIEQINQQMSNRNLYDEPHL</sequence>
<feature type="compositionally biased region" description="Gly residues" evidence="2">
    <location>
        <begin position="633"/>
        <end position="642"/>
    </location>
</feature>
<dbReference type="Pfam" id="PF10145">
    <property type="entry name" value="PhageMin_Tail"/>
    <property type="match status" value="1"/>
</dbReference>